<gene>
    <name evidence="1" type="ORF">CCAM_LOCUS6798</name>
</gene>
<dbReference type="EMBL" id="OOIL02000450">
    <property type="protein sequence ID" value="VFQ65022.1"/>
    <property type="molecule type" value="Genomic_DNA"/>
</dbReference>
<dbReference type="AlphaFoldDB" id="A0A484KSN0"/>
<evidence type="ECO:0000313" key="2">
    <source>
        <dbReference type="Proteomes" id="UP000595140"/>
    </source>
</evidence>
<evidence type="ECO:0000313" key="1">
    <source>
        <dbReference type="EMBL" id="VFQ65022.1"/>
    </source>
</evidence>
<organism evidence="1 2">
    <name type="scientific">Cuscuta campestris</name>
    <dbReference type="NCBI Taxonomy" id="132261"/>
    <lineage>
        <taxon>Eukaryota</taxon>
        <taxon>Viridiplantae</taxon>
        <taxon>Streptophyta</taxon>
        <taxon>Embryophyta</taxon>
        <taxon>Tracheophyta</taxon>
        <taxon>Spermatophyta</taxon>
        <taxon>Magnoliopsida</taxon>
        <taxon>eudicotyledons</taxon>
        <taxon>Gunneridae</taxon>
        <taxon>Pentapetalae</taxon>
        <taxon>asterids</taxon>
        <taxon>lamiids</taxon>
        <taxon>Solanales</taxon>
        <taxon>Convolvulaceae</taxon>
        <taxon>Cuscuteae</taxon>
        <taxon>Cuscuta</taxon>
        <taxon>Cuscuta subgen. Grammica</taxon>
        <taxon>Cuscuta sect. Cleistogrammica</taxon>
    </lineage>
</organism>
<keyword evidence="2" id="KW-1185">Reference proteome</keyword>
<name>A0A484KSN0_9ASTE</name>
<protein>
    <submittedName>
        <fullName evidence="1">Uncharacterized protein</fullName>
    </submittedName>
</protein>
<sequence length="87" mass="10567">MWFGSSYRNTKAYTPYFMSYSSSLRGKEMVPKCLKQVLDHCQREENYLQLTENKWSTKNIFQKLTNFLVWLKKYFLHVSYEEYLSGL</sequence>
<accession>A0A484KSN0</accession>
<dbReference type="Proteomes" id="UP000595140">
    <property type="component" value="Unassembled WGS sequence"/>
</dbReference>
<reference evidence="1 2" key="1">
    <citation type="submission" date="2018-04" db="EMBL/GenBank/DDBJ databases">
        <authorList>
            <person name="Vogel A."/>
        </authorList>
    </citation>
    <scope>NUCLEOTIDE SEQUENCE [LARGE SCALE GENOMIC DNA]</scope>
</reference>
<proteinExistence type="predicted"/>